<dbReference type="Pfam" id="PF13614">
    <property type="entry name" value="AAA_31"/>
    <property type="match status" value="1"/>
</dbReference>
<evidence type="ECO:0000256" key="10">
    <source>
        <dbReference type="ARBA" id="ARBA00022777"/>
    </source>
</evidence>
<dbReference type="GO" id="GO:0004713">
    <property type="term" value="F:protein tyrosine kinase activity"/>
    <property type="evidence" value="ECO:0007669"/>
    <property type="project" value="TreeGrafter"/>
</dbReference>
<evidence type="ECO:0000256" key="9">
    <source>
        <dbReference type="ARBA" id="ARBA00022741"/>
    </source>
</evidence>
<dbReference type="Proteomes" id="UP000326554">
    <property type="component" value="Unassembled WGS sequence"/>
</dbReference>
<comment type="similarity">
    <text evidence="3">Belongs to the etk/wzc family.</text>
</comment>
<keyword evidence="12 17" id="KW-1133">Transmembrane helix</keyword>
<keyword evidence="14" id="KW-0829">Tyrosine-protein kinase</keyword>
<comment type="similarity">
    <text evidence="2">Belongs to the CpsD/CapB family.</text>
</comment>
<evidence type="ECO:0000256" key="17">
    <source>
        <dbReference type="SAM" id="Phobius"/>
    </source>
</evidence>
<keyword evidence="16" id="KW-0175">Coiled coil</keyword>
<dbReference type="InterPro" id="IPR005702">
    <property type="entry name" value="Wzc-like_C"/>
</dbReference>
<dbReference type="RefSeq" id="WP_150444961.1">
    <property type="nucleotide sequence ID" value="NZ_VYQE01000002.1"/>
</dbReference>
<keyword evidence="10 20" id="KW-0418">Kinase</keyword>
<dbReference type="InterPro" id="IPR003856">
    <property type="entry name" value="LPS_length_determ_N"/>
</dbReference>
<dbReference type="SUPFAM" id="SSF52540">
    <property type="entry name" value="P-loop containing nucleoside triphosphate hydrolases"/>
    <property type="match status" value="1"/>
</dbReference>
<dbReference type="AlphaFoldDB" id="A0A5J5GPD2"/>
<accession>A0A5J5GPD2</accession>
<reference evidence="20 21" key="1">
    <citation type="submission" date="2019-09" db="EMBL/GenBank/DDBJ databases">
        <authorList>
            <person name="Park J.-S."/>
            <person name="Choi H.-J."/>
        </authorList>
    </citation>
    <scope>NUCLEOTIDE SEQUENCE [LARGE SCALE GENOMIC DNA]</scope>
    <source>
        <strain evidence="20 21">176SS1-4</strain>
    </source>
</reference>
<keyword evidence="6" id="KW-0997">Cell inner membrane</keyword>
<evidence type="ECO:0000256" key="11">
    <source>
        <dbReference type="ARBA" id="ARBA00022840"/>
    </source>
</evidence>
<evidence type="ECO:0000256" key="8">
    <source>
        <dbReference type="ARBA" id="ARBA00022692"/>
    </source>
</evidence>
<evidence type="ECO:0000256" key="1">
    <source>
        <dbReference type="ARBA" id="ARBA00004429"/>
    </source>
</evidence>
<dbReference type="PANTHER" id="PTHR32309:SF13">
    <property type="entry name" value="FERRIC ENTEROBACTIN TRANSPORT PROTEIN FEPE"/>
    <property type="match status" value="1"/>
</dbReference>
<evidence type="ECO:0000256" key="4">
    <source>
        <dbReference type="ARBA" id="ARBA00011903"/>
    </source>
</evidence>
<comment type="catalytic activity">
    <reaction evidence="15">
        <text>L-tyrosyl-[protein] + ATP = O-phospho-L-tyrosyl-[protein] + ADP + H(+)</text>
        <dbReference type="Rhea" id="RHEA:10596"/>
        <dbReference type="Rhea" id="RHEA-COMP:10136"/>
        <dbReference type="Rhea" id="RHEA-COMP:20101"/>
        <dbReference type="ChEBI" id="CHEBI:15378"/>
        <dbReference type="ChEBI" id="CHEBI:30616"/>
        <dbReference type="ChEBI" id="CHEBI:46858"/>
        <dbReference type="ChEBI" id="CHEBI:61978"/>
        <dbReference type="ChEBI" id="CHEBI:456216"/>
        <dbReference type="EC" id="2.7.10.2"/>
    </reaction>
</comment>
<dbReference type="EC" id="2.7.10.2" evidence="4"/>
<feature type="domain" description="Polysaccharide chain length determinant N-terminal" evidence="18">
    <location>
        <begin position="27"/>
        <end position="117"/>
    </location>
</feature>
<evidence type="ECO:0000256" key="7">
    <source>
        <dbReference type="ARBA" id="ARBA00022679"/>
    </source>
</evidence>
<dbReference type="InterPro" id="IPR027417">
    <property type="entry name" value="P-loop_NTPase"/>
</dbReference>
<organism evidence="20 21">
    <name type="scientific">Histidinibacterium aquaticum</name>
    <dbReference type="NCBI Taxonomy" id="2613962"/>
    <lineage>
        <taxon>Bacteria</taxon>
        <taxon>Pseudomonadati</taxon>
        <taxon>Pseudomonadota</taxon>
        <taxon>Alphaproteobacteria</taxon>
        <taxon>Rhodobacterales</taxon>
        <taxon>Paracoccaceae</taxon>
        <taxon>Histidinibacterium</taxon>
    </lineage>
</organism>
<keyword evidence="21" id="KW-1185">Reference proteome</keyword>
<dbReference type="InterPro" id="IPR025669">
    <property type="entry name" value="AAA_dom"/>
</dbReference>
<evidence type="ECO:0000256" key="2">
    <source>
        <dbReference type="ARBA" id="ARBA00007316"/>
    </source>
</evidence>
<evidence type="ECO:0000256" key="6">
    <source>
        <dbReference type="ARBA" id="ARBA00022519"/>
    </source>
</evidence>
<sequence>MNQRLTGADALRLSSARVSPRRVPDPDSIDLRALGRLFLSRWKTLLGVSLLAALVVYGLLTLSAPVYSATAKVLIDPRRTEVLSGSDIISTREPSQQVINSEIAILTSNVLIEEVINTVGPERIATLSSAPPEAADTLAMEQLVWTVRENLSVWSEADSFVIVVSFTATDPELAAEVTNTLVDTYIARQIETRRMSLGQAAVWLEEQLEILEDRIAQNEETISVMQTESLLNNGSTLENATQQITTLNNQLVAARAERVTAEAQVQQLNELLEKSGLEEASSQISSPTLETLRARARQLRQQDAVWAESVEPDHPRRAAILADLEQVQAEIGAEVRNVIAIRRGEYDVARMREQSLEETVGRMEERIVQISRGDIDLRQLERETEAARRTHEAMLTRLTETRTQERVQSAEATLVERATVPAGPSAPRPKLMGAVAGASAFAICVVALFFGEMTVTTFRTARELEAETGLPVLASLPLVPGRQRKNAFSRFGADPYSGYAERIRHLRTMLLMRDETVISTSVSVLSSVAAEGKTTTALALADMAVRAQRSAIVVDCDMRRTSLQENYHWAMQHDFAGYLRGTCSLSQAIHSPEELAFDVLTSNRPHPDLADELSSLWLQPVIEQLKESYDLVIIDGPPLLAVSDAAIIAKAADKRIYIVEHERTTRNEVRDGLAILADFQLPVDGMVLNKVSGRDAAEYRYG</sequence>
<name>A0A5J5GPD2_9RHOB</name>
<dbReference type="Pfam" id="PF02706">
    <property type="entry name" value="Wzz"/>
    <property type="match status" value="1"/>
</dbReference>
<proteinExistence type="inferred from homology"/>
<gene>
    <name evidence="20" type="ORF">F3S47_09305</name>
</gene>
<keyword evidence="5" id="KW-1003">Cell membrane</keyword>
<dbReference type="InterPro" id="IPR050445">
    <property type="entry name" value="Bact_polysacc_biosynth/exp"/>
</dbReference>
<keyword evidence="8 17" id="KW-0812">Transmembrane</keyword>
<evidence type="ECO:0000256" key="5">
    <source>
        <dbReference type="ARBA" id="ARBA00022475"/>
    </source>
</evidence>
<keyword evidence="9" id="KW-0547">Nucleotide-binding</keyword>
<comment type="subcellular location">
    <subcellularLocation>
        <location evidence="1">Cell inner membrane</location>
        <topology evidence="1">Multi-pass membrane protein</topology>
    </subcellularLocation>
</comment>
<keyword evidence="13 17" id="KW-0472">Membrane</keyword>
<evidence type="ECO:0000313" key="21">
    <source>
        <dbReference type="Proteomes" id="UP000326554"/>
    </source>
</evidence>
<evidence type="ECO:0000256" key="13">
    <source>
        <dbReference type="ARBA" id="ARBA00023136"/>
    </source>
</evidence>
<comment type="caution">
    <text evidence="20">The sequence shown here is derived from an EMBL/GenBank/DDBJ whole genome shotgun (WGS) entry which is preliminary data.</text>
</comment>
<evidence type="ECO:0000259" key="19">
    <source>
        <dbReference type="Pfam" id="PF13614"/>
    </source>
</evidence>
<keyword evidence="7" id="KW-0808">Transferase</keyword>
<evidence type="ECO:0000256" key="14">
    <source>
        <dbReference type="ARBA" id="ARBA00023137"/>
    </source>
</evidence>
<dbReference type="CDD" id="cd05387">
    <property type="entry name" value="BY-kinase"/>
    <property type="match status" value="1"/>
</dbReference>
<feature type="coiled-coil region" evidence="16">
    <location>
        <begin position="201"/>
        <end position="271"/>
    </location>
</feature>
<dbReference type="Gene3D" id="3.40.50.300">
    <property type="entry name" value="P-loop containing nucleotide triphosphate hydrolases"/>
    <property type="match status" value="1"/>
</dbReference>
<evidence type="ECO:0000259" key="18">
    <source>
        <dbReference type="Pfam" id="PF02706"/>
    </source>
</evidence>
<evidence type="ECO:0000256" key="16">
    <source>
        <dbReference type="SAM" id="Coils"/>
    </source>
</evidence>
<dbReference type="EMBL" id="VYQE01000002">
    <property type="protein sequence ID" value="KAA9009428.1"/>
    <property type="molecule type" value="Genomic_DNA"/>
</dbReference>
<evidence type="ECO:0000256" key="12">
    <source>
        <dbReference type="ARBA" id="ARBA00022989"/>
    </source>
</evidence>
<feature type="domain" description="AAA" evidence="19">
    <location>
        <begin position="532"/>
        <end position="660"/>
    </location>
</feature>
<evidence type="ECO:0000256" key="15">
    <source>
        <dbReference type="ARBA" id="ARBA00051245"/>
    </source>
</evidence>
<keyword evidence="11" id="KW-0067">ATP-binding</keyword>
<protein>
    <recommendedName>
        <fullName evidence="4">non-specific protein-tyrosine kinase</fullName>
        <ecNumber evidence="4">2.7.10.2</ecNumber>
    </recommendedName>
</protein>
<dbReference type="GO" id="GO:0005886">
    <property type="term" value="C:plasma membrane"/>
    <property type="evidence" value="ECO:0007669"/>
    <property type="project" value="UniProtKB-SubCell"/>
</dbReference>
<dbReference type="PANTHER" id="PTHR32309">
    <property type="entry name" value="TYROSINE-PROTEIN KINASE"/>
    <property type="match status" value="1"/>
</dbReference>
<feature type="transmembrane region" description="Helical" evidence="17">
    <location>
        <begin position="45"/>
        <end position="67"/>
    </location>
</feature>
<evidence type="ECO:0000313" key="20">
    <source>
        <dbReference type="EMBL" id="KAA9009428.1"/>
    </source>
</evidence>
<evidence type="ECO:0000256" key="3">
    <source>
        <dbReference type="ARBA" id="ARBA00008883"/>
    </source>
</evidence>